<sequence length="138" mass="15374">CNPRLHTFKRGAPIRNHSSPIRYGHRNSSPIAQAGLNQISILHATVVLENSGFLQSDFDHFWKVESPTRVQKLSFTTKDFSSDSGLTFTFENGHEVVIVAAAYPFYLSILGLSHGIETTPEFDISSYVKEDIFSISGQ</sequence>
<gene>
    <name evidence="1" type="ORF">PUT78_22015</name>
</gene>
<name>A0ABT5TF45_9RHOB</name>
<comment type="caution">
    <text evidence="1">The sequence shown here is derived from an EMBL/GenBank/DDBJ whole genome shotgun (WGS) entry which is preliminary data.</text>
</comment>
<evidence type="ECO:0000313" key="1">
    <source>
        <dbReference type="EMBL" id="MDD7973740.1"/>
    </source>
</evidence>
<feature type="non-terminal residue" evidence="1">
    <location>
        <position position="1"/>
    </location>
</feature>
<dbReference type="Proteomes" id="UP001431784">
    <property type="component" value="Unassembled WGS sequence"/>
</dbReference>
<dbReference type="RefSeq" id="WP_274354401.1">
    <property type="nucleotide sequence ID" value="NZ_JAQZSM010000052.1"/>
</dbReference>
<keyword evidence="2" id="KW-1185">Reference proteome</keyword>
<evidence type="ECO:0000313" key="2">
    <source>
        <dbReference type="Proteomes" id="UP001431784"/>
    </source>
</evidence>
<reference evidence="1" key="1">
    <citation type="submission" date="2023-02" db="EMBL/GenBank/DDBJ databases">
        <title>Description of Roseinatronobacter alkalisoli sp. nov., an alkaliphilic bacerium isolated from soda soil.</title>
        <authorList>
            <person name="Wei W."/>
        </authorList>
    </citation>
    <scope>NUCLEOTIDE SEQUENCE</scope>
    <source>
        <strain evidence="1">HJB301</strain>
    </source>
</reference>
<dbReference type="EMBL" id="JAQZSM010000052">
    <property type="protein sequence ID" value="MDD7973740.1"/>
    <property type="molecule type" value="Genomic_DNA"/>
</dbReference>
<accession>A0ABT5TF45</accession>
<protein>
    <submittedName>
        <fullName evidence="1">Uncharacterized protein</fullName>
    </submittedName>
</protein>
<proteinExistence type="predicted"/>
<organism evidence="1 2">
    <name type="scientific">Roseinatronobacter alkalisoli</name>
    <dbReference type="NCBI Taxonomy" id="3028235"/>
    <lineage>
        <taxon>Bacteria</taxon>
        <taxon>Pseudomonadati</taxon>
        <taxon>Pseudomonadota</taxon>
        <taxon>Alphaproteobacteria</taxon>
        <taxon>Rhodobacterales</taxon>
        <taxon>Paracoccaceae</taxon>
        <taxon>Roseinatronobacter</taxon>
    </lineage>
</organism>